<keyword evidence="9" id="KW-1185">Reference proteome</keyword>
<dbReference type="EMBL" id="JAGSOT010000004">
    <property type="protein sequence ID" value="MBR7794857.1"/>
    <property type="molecule type" value="Genomic_DNA"/>
</dbReference>
<evidence type="ECO:0000256" key="6">
    <source>
        <dbReference type="SAM" id="Phobius"/>
    </source>
</evidence>
<keyword evidence="2" id="KW-1003">Cell membrane</keyword>
<evidence type="ECO:0000256" key="7">
    <source>
        <dbReference type="SAM" id="SignalP"/>
    </source>
</evidence>
<comment type="caution">
    <text evidence="8">The sequence shown here is derived from an EMBL/GenBank/DDBJ whole genome shotgun (WGS) entry which is preliminary data.</text>
</comment>
<gene>
    <name evidence="8" type="ORF">KCX74_02235</name>
</gene>
<dbReference type="GO" id="GO:0044781">
    <property type="term" value="P:bacterial-type flagellum organization"/>
    <property type="evidence" value="ECO:0007669"/>
    <property type="project" value="InterPro"/>
</dbReference>
<feature type="chain" id="PRO_5037567383" evidence="7">
    <location>
        <begin position="27"/>
        <end position="220"/>
    </location>
</feature>
<feature type="signal peptide" evidence="7">
    <location>
        <begin position="1"/>
        <end position="26"/>
    </location>
</feature>
<dbReference type="Proteomes" id="UP000675284">
    <property type="component" value="Unassembled WGS sequence"/>
</dbReference>
<evidence type="ECO:0000256" key="2">
    <source>
        <dbReference type="ARBA" id="ARBA00022475"/>
    </source>
</evidence>
<evidence type="ECO:0000256" key="5">
    <source>
        <dbReference type="ARBA" id="ARBA00023136"/>
    </source>
</evidence>
<organism evidence="8 9">
    <name type="scientific">Virgibacillus salarius</name>
    <dbReference type="NCBI Taxonomy" id="447199"/>
    <lineage>
        <taxon>Bacteria</taxon>
        <taxon>Bacillati</taxon>
        <taxon>Bacillota</taxon>
        <taxon>Bacilli</taxon>
        <taxon>Bacillales</taxon>
        <taxon>Bacillaceae</taxon>
        <taxon>Virgibacillus</taxon>
    </lineage>
</organism>
<dbReference type="RefSeq" id="WP_026680905.1">
    <property type="nucleotide sequence ID" value="NZ_JAGSOT010000004.1"/>
</dbReference>
<protein>
    <submittedName>
        <fullName evidence="8">Flagellar biosynthetic protein FliO</fullName>
    </submittedName>
</protein>
<dbReference type="InterPro" id="IPR022781">
    <property type="entry name" value="Flagellar_biosynth_FliO"/>
</dbReference>
<comment type="subcellular location">
    <subcellularLocation>
        <location evidence="1">Cell membrane</location>
    </subcellularLocation>
</comment>
<keyword evidence="3 6" id="KW-0812">Transmembrane</keyword>
<evidence type="ECO:0000256" key="1">
    <source>
        <dbReference type="ARBA" id="ARBA00004236"/>
    </source>
</evidence>
<evidence type="ECO:0000256" key="4">
    <source>
        <dbReference type="ARBA" id="ARBA00022989"/>
    </source>
</evidence>
<dbReference type="AlphaFoldDB" id="A0A941DST6"/>
<keyword evidence="8" id="KW-0282">Flagellum</keyword>
<sequence length="220" mass="24823">MNKSLRFCILLTIILFSFTVSIKVDAATKSVTDCLEKNADCEQPAESSTEDGDTEKSTLLSTEEDTEPLWVNFIKLFFALALILGLIYLLLKVLKKKNALFNQVKSLENLGGISVGQNKSIQIIRVGSKFYLIGVGDNVEMLQEIDDEALMEDLLKRNTTDANSPLSTLVQRVTTKETTNSDSIHSKQNFKGHFVNELDKLKKNRTQLIQQYKQKEDQNE</sequence>
<keyword evidence="8" id="KW-0966">Cell projection</keyword>
<evidence type="ECO:0000313" key="9">
    <source>
        <dbReference type="Proteomes" id="UP000675284"/>
    </source>
</evidence>
<dbReference type="GO" id="GO:0016020">
    <property type="term" value="C:membrane"/>
    <property type="evidence" value="ECO:0007669"/>
    <property type="project" value="InterPro"/>
</dbReference>
<proteinExistence type="predicted"/>
<evidence type="ECO:0000256" key="3">
    <source>
        <dbReference type="ARBA" id="ARBA00022692"/>
    </source>
</evidence>
<feature type="transmembrane region" description="Helical" evidence="6">
    <location>
        <begin position="69"/>
        <end position="91"/>
    </location>
</feature>
<name>A0A941DST6_9BACI</name>
<keyword evidence="7" id="KW-0732">Signal</keyword>
<keyword evidence="5 6" id="KW-0472">Membrane</keyword>
<dbReference type="Pfam" id="PF04347">
    <property type="entry name" value="FliO"/>
    <property type="match status" value="1"/>
</dbReference>
<accession>A0A941DST6</accession>
<evidence type="ECO:0000313" key="8">
    <source>
        <dbReference type="EMBL" id="MBR7794857.1"/>
    </source>
</evidence>
<reference evidence="8" key="1">
    <citation type="submission" date="2021-04" db="EMBL/GenBank/DDBJ databases">
        <title>Isolation and polyphasic classification of algal microorganism.</title>
        <authorList>
            <person name="Wang S."/>
        </authorList>
    </citation>
    <scope>NUCLEOTIDE SEQUENCE</scope>
    <source>
        <strain evidence="8">720a</strain>
    </source>
</reference>
<keyword evidence="8" id="KW-0969">Cilium</keyword>
<keyword evidence="4 6" id="KW-1133">Transmembrane helix</keyword>